<evidence type="ECO:0000313" key="1">
    <source>
        <dbReference type="EMBL" id="KIK93021.1"/>
    </source>
</evidence>
<organism evidence="1 2">
    <name type="scientific">Paxillus rubicundulus Ve08.2h10</name>
    <dbReference type="NCBI Taxonomy" id="930991"/>
    <lineage>
        <taxon>Eukaryota</taxon>
        <taxon>Fungi</taxon>
        <taxon>Dikarya</taxon>
        <taxon>Basidiomycota</taxon>
        <taxon>Agaricomycotina</taxon>
        <taxon>Agaricomycetes</taxon>
        <taxon>Agaricomycetidae</taxon>
        <taxon>Boletales</taxon>
        <taxon>Paxilineae</taxon>
        <taxon>Paxillaceae</taxon>
        <taxon>Paxillus</taxon>
    </lineage>
</organism>
<name>A0A0D0DUW2_9AGAM</name>
<reference evidence="2" key="2">
    <citation type="submission" date="2015-01" db="EMBL/GenBank/DDBJ databases">
        <title>Evolutionary Origins and Diversification of the Mycorrhizal Mutualists.</title>
        <authorList>
            <consortium name="DOE Joint Genome Institute"/>
            <consortium name="Mycorrhizal Genomics Consortium"/>
            <person name="Kohler A."/>
            <person name="Kuo A."/>
            <person name="Nagy L.G."/>
            <person name="Floudas D."/>
            <person name="Copeland A."/>
            <person name="Barry K.W."/>
            <person name="Cichocki N."/>
            <person name="Veneault-Fourrey C."/>
            <person name="LaButti K."/>
            <person name="Lindquist E.A."/>
            <person name="Lipzen A."/>
            <person name="Lundell T."/>
            <person name="Morin E."/>
            <person name="Murat C."/>
            <person name="Riley R."/>
            <person name="Ohm R."/>
            <person name="Sun H."/>
            <person name="Tunlid A."/>
            <person name="Henrissat B."/>
            <person name="Grigoriev I.V."/>
            <person name="Hibbett D.S."/>
            <person name="Martin F."/>
        </authorList>
    </citation>
    <scope>NUCLEOTIDE SEQUENCE [LARGE SCALE GENOMIC DNA]</scope>
    <source>
        <strain evidence="2">Ve08.2h10</strain>
    </source>
</reference>
<reference evidence="1 2" key="1">
    <citation type="submission" date="2014-04" db="EMBL/GenBank/DDBJ databases">
        <authorList>
            <consortium name="DOE Joint Genome Institute"/>
            <person name="Kuo A."/>
            <person name="Kohler A."/>
            <person name="Jargeat P."/>
            <person name="Nagy L.G."/>
            <person name="Floudas D."/>
            <person name="Copeland A."/>
            <person name="Barry K.W."/>
            <person name="Cichocki N."/>
            <person name="Veneault-Fourrey C."/>
            <person name="LaButti K."/>
            <person name="Lindquist E.A."/>
            <person name="Lipzen A."/>
            <person name="Lundell T."/>
            <person name="Morin E."/>
            <person name="Murat C."/>
            <person name="Sun H."/>
            <person name="Tunlid A."/>
            <person name="Henrissat B."/>
            <person name="Grigoriev I.V."/>
            <person name="Hibbett D.S."/>
            <person name="Martin F."/>
            <person name="Nordberg H.P."/>
            <person name="Cantor M.N."/>
            <person name="Hua S.X."/>
        </authorList>
    </citation>
    <scope>NUCLEOTIDE SEQUENCE [LARGE SCALE GENOMIC DNA]</scope>
    <source>
        <strain evidence="1 2">Ve08.2h10</strain>
    </source>
</reference>
<gene>
    <name evidence="1" type="ORF">PAXRUDRAFT_145992</name>
</gene>
<dbReference type="HOGENOM" id="CLU_056788_8_3_1"/>
<accession>A0A0D0DUW2</accession>
<dbReference type="InParanoid" id="A0A0D0DUW2"/>
<sequence>MLNSVISNDATSHLTSQEMQDHMVHWLEQLGNLTPKISELASCSEWTVHNVLHLHGKYGTVQNPLSWPQGGPRVLNTGNMNYLSSVPTTNLSLYIDKLQDCLS</sequence>
<dbReference type="OrthoDB" id="3022198at2759"/>
<keyword evidence="2" id="KW-1185">Reference proteome</keyword>
<proteinExistence type="predicted"/>
<dbReference type="Proteomes" id="UP000054538">
    <property type="component" value="Unassembled WGS sequence"/>
</dbReference>
<evidence type="ECO:0000313" key="2">
    <source>
        <dbReference type="Proteomes" id="UP000054538"/>
    </source>
</evidence>
<dbReference type="AlphaFoldDB" id="A0A0D0DUW2"/>
<dbReference type="EMBL" id="KN825221">
    <property type="protein sequence ID" value="KIK93021.1"/>
    <property type="molecule type" value="Genomic_DNA"/>
</dbReference>
<protein>
    <submittedName>
        <fullName evidence="1">Uncharacterized protein</fullName>
    </submittedName>
</protein>